<dbReference type="InterPro" id="IPR050416">
    <property type="entry name" value="FAD-linked_Oxidoreductase"/>
</dbReference>
<dbReference type="Pfam" id="PF01565">
    <property type="entry name" value="FAD_binding_4"/>
    <property type="match status" value="1"/>
</dbReference>
<dbReference type="EMBL" id="CP069033">
    <property type="protein sequence ID" value="QRD01061.1"/>
    <property type="molecule type" value="Genomic_DNA"/>
</dbReference>
<dbReference type="InterPro" id="IPR006094">
    <property type="entry name" value="Oxid_FAD_bind_N"/>
</dbReference>
<evidence type="ECO:0000256" key="2">
    <source>
        <dbReference type="ARBA" id="ARBA00022630"/>
    </source>
</evidence>
<comment type="similarity">
    <text evidence="1">Belongs to the oxygen-dependent FAD-linked oxidoreductase family.</text>
</comment>
<dbReference type="OrthoDB" id="2151789at2759"/>
<dbReference type="InterPro" id="IPR016169">
    <property type="entry name" value="FAD-bd_PCMH_sub2"/>
</dbReference>
<sequence>MNLPVKYFLGVVVASVAVSGQDAFEAANFNIREALIENGVDMSTIAELPHTSARSPLQSCSSACKSLKLIFGNATVSSSSPKTYWSLQQSDVQSECTVSPTTALQVSSTVLLSRLFQCPFAVKSGGHAAFAGASSIDSGVTIDLVNMKVRKLADDKKTVAIGPGNRWLDVYDYLTPDSLVVVGGRAATVGVGGLTLGGGISHHTNEYGLACDNVASYDLVTASGKIINVSPQSYADLYWALRGGGNNFGIIVTFYYETLEQGLMFATKRQYNSTYVPALIDAFNNAVHGAENDTKLAHFVGLAYFSGMQIASTEYEYFTPVDPANPPPILKEYLSIPPSQHETRNTTLASITPGLSESMPAGFRSTMWSQAFKLNAELMRRMSDHFFAIAPSVPGIVPSLGFQAFSVPALRAMQKKGGNALGLSPDDGPLFHVLFFVSWTDVKDDKVVMKAAQDFLKKAVEMAKELGVDSRYIYMPYSSPYQKVIEGYGLENVKRLNMVSRKYDPQRVFEKLQPGYFKLDGDAPYGELV</sequence>
<evidence type="ECO:0000313" key="7">
    <source>
        <dbReference type="Proteomes" id="UP000663193"/>
    </source>
</evidence>
<dbReference type="AlphaFoldDB" id="A0A7U2FDR1"/>
<evidence type="ECO:0000256" key="4">
    <source>
        <dbReference type="ARBA" id="ARBA00023002"/>
    </source>
</evidence>
<keyword evidence="7" id="KW-1185">Reference proteome</keyword>
<accession>A0A7U2FDR1</accession>
<name>A0A7U2FDR1_PHANO</name>
<dbReference type="Proteomes" id="UP000663193">
    <property type="component" value="Chromosome 11"/>
</dbReference>
<dbReference type="Gene3D" id="3.30.465.10">
    <property type="match status" value="1"/>
</dbReference>
<protein>
    <recommendedName>
        <fullName evidence="5">FAD-binding PCMH-type domain-containing protein</fullName>
    </recommendedName>
</protein>
<evidence type="ECO:0000313" key="6">
    <source>
        <dbReference type="EMBL" id="QRD01061.1"/>
    </source>
</evidence>
<reference evidence="7" key="1">
    <citation type="journal article" date="2021" name="BMC Genomics">
        <title>Chromosome-level genome assembly and manually-curated proteome of model necrotroph Parastagonospora nodorum Sn15 reveals a genome-wide trove of candidate effector homologs, and redundancy of virulence-related functions within an accessory chromosome.</title>
        <authorList>
            <person name="Bertazzoni S."/>
            <person name="Jones D.A.B."/>
            <person name="Phan H.T."/>
            <person name="Tan K.-C."/>
            <person name="Hane J.K."/>
        </authorList>
    </citation>
    <scope>NUCLEOTIDE SEQUENCE [LARGE SCALE GENOMIC DNA]</scope>
    <source>
        <strain evidence="7">SN15 / ATCC MYA-4574 / FGSC 10173)</strain>
    </source>
</reference>
<dbReference type="PANTHER" id="PTHR42973">
    <property type="entry name" value="BINDING OXIDOREDUCTASE, PUTATIVE (AFU_ORTHOLOGUE AFUA_1G17690)-RELATED"/>
    <property type="match status" value="1"/>
</dbReference>
<organism evidence="6 7">
    <name type="scientific">Phaeosphaeria nodorum (strain SN15 / ATCC MYA-4574 / FGSC 10173)</name>
    <name type="common">Glume blotch fungus</name>
    <name type="synonym">Parastagonospora nodorum</name>
    <dbReference type="NCBI Taxonomy" id="321614"/>
    <lineage>
        <taxon>Eukaryota</taxon>
        <taxon>Fungi</taxon>
        <taxon>Dikarya</taxon>
        <taxon>Ascomycota</taxon>
        <taxon>Pezizomycotina</taxon>
        <taxon>Dothideomycetes</taxon>
        <taxon>Pleosporomycetidae</taxon>
        <taxon>Pleosporales</taxon>
        <taxon>Pleosporineae</taxon>
        <taxon>Phaeosphaeriaceae</taxon>
        <taxon>Parastagonospora</taxon>
    </lineage>
</organism>
<proteinExistence type="inferred from homology"/>
<dbReference type="PANTHER" id="PTHR42973:SF34">
    <property type="entry name" value="FAD BINDING DOMAIN PROTEIN (AFU_ORTHOLOGUE AFUA_3G02770)"/>
    <property type="match status" value="1"/>
</dbReference>
<dbReference type="PROSITE" id="PS51387">
    <property type="entry name" value="FAD_PCMH"/>
    <property type="match status" value="1"/>
</dbReference>
<dbReference type="VEuPathDB" id="FungiDB:JI435_153370"/>
<dbReference type="InterPro" id="IPR016166">
    <property type="entry name" value="FAD-bd_PCMH"/>
</dbReference>
<dbReference type="InterPro" id="IPR036318">
    <property type="entry name" value="FAD-bd_PCMH-like_sf"/>
</dbReference>
<gene>
    <name evidence="6" type="ORF">JI435_153370</name>
</gene>
<keyword evidence="2" id="KW-0285">Flavoprotein</keyword>
<dbReference type="GO" id="GO:0016491">
    <property type="term" value="F:oxidoreductase activity"/>
    <property type="evidence" value="ECO:0007669"/>
    <property type="project" value="UniProtKB-KW"/>
</dbReference>
<keyword evidence="3" id="KW-0274">FAD</keyword>
<dbReference type="GO" id="GO:0071949">
    <property type="term" value="F:FAD binding"/>
    <property type="evidence" value="ECO:0007669"/>
    <property type="project" value="InterPro"/>
</dbReference>
<evidence type="ECO:0000259" key="5">
    <source>
        <dbReference type="PROSITE" id="PS51387"/>
    </source>
</evidence>
<evidence type="ECO:0000256" key="3">
    <source>
        <dbReference type="ARBA" id="ARBA00022827"/>
    </source>
</evidence>
<dbReference type="SUPFAM" id="SSF56176">
    <property type="entry name" value="FAD-binding/transporter-associated domain-like"/>
    <property type="match status" value="1"/>
</dbReference>
<feature type="domain" description="FAD-binding PCMH-type" evidence="5">
    <location>
        <begin position="90"/>
        <end position="261"/>
    </location>
</feature>
<keyword evidence="4" id="KW-0560">Oxidoreductase</keyword>
<evidence type="ECO:0000256" key="1">
    <source>
        <dbReference type="ARBA" id="ARBA00005466"/>
    </source>
</evidence>